<protein>
    <submittedName>
        <fullName evidence="1">Uncharacterized protein</fullName>
    </submittedName>
</protein>
<dbReference type="Proteomes" id="UP000241447">
    <property type="component" value="Chromosome"/>
</dbReference>
<reference evidence="1 2" key="1">
    <citation type="submission" date="2018-03" db="EMBL/GenBank/DDBJ databases">
        <title>The Complete Genome of Celeribacter baekdonensis strain LH4, a Thiosulfate-Oxidizing Alphaproteobacterium Isolated from Gulf of Mexico Continental Slope Sediments.</title>
        <authorList>
            <person name="Flood B.E."/>
            <person name="Bailey J.V."/>
            <person name="Leprich D."/>
        </authorList>
    </citation>
    <scope>NUCLEOTIDE SEQUENCE [LARGE SCALE GENOMIC DNA]</scope>
    <source>
        <strain evidence="1 2">LH4</strain>
    </source>
</reference>
<dbReference type="EMBL" id="CP028475">
    <property type="protein sequence ID" value="AVW91644.1"/>
    <property type="molecule type" value="Genomic_DNA"/>
</dbReference>
<organism evidence="1 2">
    <name type="scientific">Celeribacter baekdonensis</name>
    <dbReference type="NCBI Taxonomy" id="875171"/>
    <lineage>
        <taxon>Bacteria</taxon>
        <taxon>Pseudomonadati</taxon>
        <taxon>Pseudomonadota</taxon>
        <taxon>Alphaproteobacteria</taxon>
        <taxon>Rhodobacterales</taxon>
        <taxon>Roseobacteraceae</taxon>
        <taxon>Celeribacter</taxon>
    </lineage>
</organism>
<name>A0A2R4M350_9RHOB</name>
<dbReference type="AlphaFoldDB" id="A0A2R4M350"/>
<evidence type="ECO:0000313" key="2">
    <source>
        <dbReference type="Proteomes" id="UP000241447"/>
    </source>
</evidence>
<dbReference type="KEGG" id="cbak:DA792_11605"/>
<gene>
    <name evidence="1" type="ORF">DA792_11605</name>
</gene>
<proteinExistence type="predicted"/>
<sequence length="160" mass="18001">MLGTDYLGLDPIDFMRIVGPETAGSVLVGRCDCGCIGCDDVAAQVKLDDHEVTWLLRGKTYRFEIAAYKSTLGGVASDHAWEDIGRRVERILTERVHADTRWVAEDTRFDWVSTRCSRHQLTYSFTIDGQQITFSTGWDGQTEASAISANNRVLFERFSE</sequence>
<evidence type="ECO:0000313" key="1">
    <source>
        <dbReference type="EMBL" id="AVW91644.1"/>
    </source>
</evidence>
<accession>A0A2R4M350</accession>